<dbReference type="Proteomes" id="UP001164746">
    <property type="component" value="Chromosome 2"/>
</dbReference>
<dbReference type="CDD" id="cd00403">
    <property type="entry name" value="Ribosomal_L1"/>
    <property type="match status" value="1"/>
</dbReference>
<protein>
    <submittedName>
        <fullName evidence="2">RL1D1-like protein</fullName>
    </submittedName>
</protein>
<gene>
    <name evidence="2" type="ORF">MAR_029391</name>
</gene>
<evidence type="ECO:0000313" key="3">
    <source>
        <dbReference type="Proteomes" id="UP001164746"/>
    </source>
</evidence>
<proteinExistence type="predicted"/>
<sequence length="308" mass="34456">MIERKQVEKAVTALLTLIEQKDSGVVDIVDQPGKIEVQTLPNSLHYDTREVCLFVKDLDKKNREYELTVQHYQDLLHKKNISCISKALRTDYSMHSAKRSLAKAYDLYLADEAVFGLLPGQLGKIFFAKKRLVPMKVNLSAKALKSEIEDMVNNTRLVIQGSGSNSCLTVGHSRQGMSKIVDNIVSVVSQLGDKLPGGLNNVKNIYIKSANTKSLPVYFDMGGVENVDLPDIKEDKLTELTDEITTVEDARVKIRADGQKSPKGKRALERKDDGDNVAEMKKIKTVAEKKVKEKVNESVNRKTKKARK</sequence>
<dbReference type="Pfam" id="PF00687">
    <property type="entry name" value="Ribosomal_L1"/>
    <property type="match status" value="1"/>
</dbReference>
<feature type="region of interest" description="Disordered" evidence="1">
    <location>
        <begin position="255"/>
        <end position="281"/>
    </location>
</feature>
<dbReference type="Gene3D" id="3.40.50.790">
    <property type="match status" value="1"/>
</dbReference>
<dbReference type="InterPro" id="IPR016095">
    <property type="entry name" value="Ribosomal_uL1_3-a/b-sand"/>
</dbReference>
<dbReference type="InterPro" id="IPR023674">
    <property type="entry name" value="Ribosomal_uL1-like"/>
</dbReference>
<evidence type="ECO:0000313" key="2">
    <source>
        <dbReference type="EMBL" id="WAQ96701.1"/>
    </source>
</evidence>
<feature type="non-terminal residue" evidence="2">
    <location>
        <position position="308"/>
    </location>
</feature>
<organism evidence="2 3">
    <name type="scientific">Mya arenaria</name>
    <name type="common">Soft-shell clam</name>
    <dbReference type="NCBI Taxonomy" id="6604"/>
    <lineage>
        <taxon>Eukaryota</taxon>
        <taxon>Metazoa</taxon>
        <taxon>Spiralia</taxon>
        <taxon>Lophotrochozoa</taxon>
        <taxon>Mollusca</taxon>
        <taxon>Bivalvia</taxon>
        <taxon>Autobranchia</taxon>
        <taxon>Heteroconchia</taxon>
        <taxon>Euheterodonta</taxon>
        <taxon>Imparidentia</taxon>
        <taxon>Neoheterodontei</taxon>
        <taxon>Myida</taxon>
        <taxon>Myoidea</taxon>
        <taxon>Myidae</taxon>
        <taxon>Mya</taxon>
    </lineage>
</organism>
<name>A0ABY7DIA3_MYAAR</name>
<reference evidence="2" key="1">
    <citation type="submission" date="2022-11" db="EMBL/GenBank/DDBJ databases">
        <title>Centuries of genome instability and evolution in soft-shell clam transmissible cancer (bioRxiv).</title>
        <authorList>
            <person name="Hart S.F.M."/>
            <person name="Yonemitsu M.A."/>
            <person name="Giersch R.M."/>
            <person name="Beal B.F."/>
            <person name="Arriagada G."/>
            <person name="Davis B.W."/>
            <person name="Ostrander E.A."/>
            <person name="Goff S.P."/>
            <person name="Metzger M.J."/>
        </authorList>
    </citation>
    <scope>NUCLEOTIDE SEQUENCE</scope>
    <source>
        <strain evidence="2">MELC-2E11</strain>
        <tissue evidence="2">Siphon/mantle</tissue>
    </source>
</reference>
<dbReference type="InterPro" id="IPR028364">
    <property type="entry name" value="Ribosomal_uL1/biogenesis"/>
</dbReference>
<dbReference type="SUPFAM" id="SSF56808">
    <property type="entry name" value="Ribosomal protein L1"/>
    <property type="match status" value="1"/>
</dbReference>
<evidence type="ECO:0000256" key="1">
    <source>
        <dbReference type="SAM" id="MobiDB-lite"/>
    </source>
</evidence>
<accession>A0ABY7DIA3</accession>
<dbReference type="EMBL" id="CP111013">
    <property type="protein sequence ID" value="WAQ96701.1"/>
    <property type="molecule type" value="Genomic_DNA"/>
</dbReference>
<keyword evidence="3" id="KW-1185">Reference proteome</keyword>